<evidence type="ECO:0000313" key="9">
    <source>
        <dbReference type="Proteomes" id="UP001250656"/>
    </source>
</evidence>
<proteinExistence type="inferred from homology"/>
<dbReference type="PANTHER" id="PTHR33238">
    <property type="entry name" value="IRON (METAL) DEPENDENT REPRESSOR, DTXR FAMILY"/>
    <property type="match status" value="1"/>
</dbReference>
<dbReference type="InterPro" id="IPR022687">
    <property type="entry name" value="HTH_DTXR"/>
</dbReference>
<sequence length="219" mass="24428">MTSAEEDYIRTIYDLGRGSHRLVPTNAIAERMATTPASVTDMVKKLAQKNIVEHRMYRGVRLTEAGRSAALSILRKERLWEVFLVQKLELAMDTVPEIARQLKHVQNTTLIDKLEAHLDFPTVAPSGEPIPSREGEFKKSIKRLLSDLPVGASGICTATKDASTAFLNFLEKNRIAIGSPIRILDKEQFDGSLGIQVGNREMRISERIAANLFIEVEEG</sequence>
<keyword evidence="5" id="KW-0804">Transcription</keyword>
<evidence type="ECO:0000256" key="6">
    <source>
        <dbReference type="ARBA" id="ARBA00025185"/>
    </source>
</evidence>
<protein>
    <recommendedName>
        <fullName evidence="2">Transcriptional regulator MntR</fullName>
    </recommendedName>
</protein>
<dbReference type="PANTHER" id="PTHR33238:SF7">
    <property type="entry name" value="IRON-DEPENDENT TRANSCRIPTIONAL REGULATOR"/>
    <property type="match status" value="1"/>
</dbReference>
<dbReference type="Proteomes" id="UP001250656">
    <property type="component" value="Unassembled WGS sequence"/>
</dbReference>
<evidence type="ECO:0000256" key="3">
    <source>
        <dbReference type="ARBA" id="ARBA00023015"/>
    </source>
</evidence>
<dbReference type="InterPro" id="IPR050536">
    <property type="entry name" value="DtxR_MntR_Metal-Reg"/>
</dbReference>
<reference evidence="8 9" key="1">
    <citation type="submission" date="2023-09" db="EMBL/GenBank/DDBJ databases">
        <title>Novel taxa isolated from Blanes Bay.</title>
        <authorList>
            <person name="Rey-Velasco X."/>
            <person name="Lucena T."/>
        </authorList>
    </citation>
    <scope>NUCLEOTIDE SEQUENCE [LARGE SCALE GENOMIC DNA]</scope>
    <source>
        <strain evidence="8 9">S334</strain>
    </source>
</reference>
<evidence type="ECO:0000256" key="5">
    <source>
        <dbReference type="ARBA" id="ARBA00023163"/>
    </source>
</evidence>
<evidence type="ECO:0000256" key="1">
    <source>
        <dbReference type="ARBA" id="ARBA00007871"/>
    </source>
</evidence>
<dbReference type="RefSeq" id="WP_314014875.1">
    <property type="nucleotide sequence ID" value="NZ_JAVTTP010000001.1"/>
</dbReference>
<dbReference type="InterPro" id="IPR001367">
    <property type="entry name" value="Fe_dep_repressor"/>
</dbReference>
<gene>
    <name evidence="8" type="ORF">RQM65_10725</name>
</gene>
<dbReference type="SUPFAM" id="SSF47979">
    <property type="entry name" value="Iron-dependent repressor protein, dimerization domain"/>
    <property type="match status" value="1"/>
</dbReference>
<organism evidence="8 9">
    <name type="scientific">Pricia mediterranea</name>
    <dbReference type="NCBI Taxonomy" id="3076079"/>
    <lineage>
        <taxon>Bacteria</taxon>
        <taxon>Pseudomonadati</taxon>
        <taxon>Bacteroidota</taxon>
        <taxon>Flavobacteriia</taxon>
        <taxon>Flavobacteriales</taxon>
        <taxon>Flavobacteriaceae</taxon>
        <taxon>Pricia</taxon>
    </lineage>
</organism>
<keyword evidence="3" id="KW-0805">Transcription regulation</keyword>
<dbReference type="InterPro" id="IPR036421">
    <property type="entry name" value="Fe_dep_repressor_sf"/>
</dbReference>
<name>A0ABU3L5W5_9FLAO</name>
<dbReference type="InterPro" id="IPR036390">
    <property type="entry name" value="WH_DNA-bd_sf"/>
</dbReference>
<dbReference type="Gene3D" id="1.10.10.10">
    <property type="entry name" value="Winged helix-like DNA-binding domain superfamily/Winged helix DNA-binding domain"/>
    <property type="match status" value="1"/>
</dbReference>
<evidence type="ECO:0000256" key="4">
    <source>
        <dbReference type="ARBA" id="ARBA00023125"/>
    </source>
</evidence>
<dbReference type="Pfam" id="PF01325">
    <property type="entry name" value="Fe_dep_repress"/>
    <property type="match status" value="1"/>
</dbReference>
<dbReference type="InterPro" id="IPR022689">
    <property type="entry name" value="Iron_dep_repressor"/>
</dbReference>
<dbReference type="InterPro" id="IPR038157">
    <property type="entry name" value="FeoA_core_dom"/>
</dbReference>
<dbReference type="Pfam" id="PF02742">
    <property type="entry name" value="Fe_dep_repr_C"/>
    <property type="match status" value="1"/>
</dbReference>
<comment type="function">
    <text evidence="6">In the presence of manganese, represses expression of mntH and mntS. Up-regulates expression of mntP.</text>
</comment>
<evidence type="ECO:0000313" key="8">
    <source>
        <dbReference type="EMBL" id="MDT7829139.1"/>
    </source>
</evidence>
<dbReference type="InterPro" id="IPR007167">
    <property type="entry name" value="Fe-transptr_FeoA-like"/>
</dbReference>
<dbReference type="Pfam" id="PF04023">
    <property type="entry name" value="FeoA"/>
    <property type="match status" value="1"/>
</dbReference>
<dbReference type="InterPro" id="IPR036388">
    <property type="entry name" value="WH-like_DNA-bd_sf"/>
</dbReference>
<dbReference type="SUPFAM" id="SSF46785">
    <property type="entry name" value="Winged helix' DNA-binding domain"/>
    <property type="match status" value="1"/>
</dbReference>
<comment type="caution">
    <text evidence="8">The sequence shown here is derived from an EMBL/GenBank/DDBJ whole genome shotgun (WGS) entry which is preliminary data.</text>
</comment>
<dbReference type="EMBL" id="JAVTTP010000001">
    <property type="protein sequence ID" value="MDT7829139.1"/>
    <property type="molecule type" value="Genomic_DNA"/>
</dbReference>
<dbReference type="Gene3D" id="2.30.30.90">
    <property type="match status" value="1"/>
</dbReference>
<keyword evidence="9" id="KW-1185">Reference proteome</keyword>
<evidence type="ECO:0000256" key="2">
    <source>
        <dbReference type="ARBA" id="ARBA00022386"/>
    </source>
</evidence>
<keyword evidence="4" id="KW-0238">DNA-binding</keyword>
<comment type="similarity">
    <text evidence="1">Belongs to the DtxR/MntR family.</text>
</comment>
<accession>A0ABU3L5W5</accession>
<evidence type="ECO:0000259" key="7">
    <source>
        <dbReference type="PROSITE" id="PS50944"/>
    </source>
</evidence>
<feature type="domain" description="HTH dtxR-type" evidence="7">
    <location>
        <begin position="1"/>
        <end position="63"/>
    </location>
</feature>
<dbReference type="SMART" id="SM00529">
    <property type="entry name" value="HTH_DTXR"/>
    <property type="match status" value="1"/>
</dbReference>
<dbReference type="PROSITE" id="PS50944">
    <property type="entry name" value="HTH_DTXR"/>
    <property type="match status" value="1"/>
</dbReference>